<dbReference type="AlphaFoldDB" id="A0A4Y6PXB4"/>
<reference evidence="9 10" key="1">
    <citation type="submission" date="2019-06" db="EMBL/GenBank/DDBJ databases">
        <title>Persicimonas caeni gen. nov., sp. nov., a predatory bacterium isolated from solar saltern.</title>
        <authorList>
            <person name="Wang S."/>
        </authorList>
    </citation>
    <scope>NUCLEOTIDE SEQUENCE [LARGE SCALE GENOMIC DNA]</scope>
    <source>
        <strain evidence="9 10">YN101</strain>
    </source>
</reference>
<comment type="similarity">
    <text evidence="6">Belongs to the peptidase M48 family.</text>
</comment>
<keyword evidence="2" id="KW-0479">Metal-binding</keyword>
<name>A0A4Y6PXB4_PERCE</name>
<organism evidence="9 10">
    <name type="scientific">Persicimonas caeni</name>
    <dbReference type="NCBI Taxonomy" id="2292766"/>
    <lineage>
        <taxon>Bacteria</taxon>
        <taxon>Deltaproteobacteria</taxon>
        <taxon>Bradymonadales</taxon>
        <taxon>Bradymonadaceae</taxon>
        <taxon>Persicimonas</taxon>
    </lineage>
</organism>
<feature type="domain" description="Peptidase M48" evidence="8">
    <location>
        <begin position="80"/>
        <end position="258"/>
    </location>
</feature>
<comment type="cofactor">
    <cofactor evidence="6">
        <name>Zn(2+)</name>
        <dbReference type="ChEBI" id="CHEBI:29105"/>
    </cofactor>
    <text evidence="6">Binds 1 zinc ion per subunit.</text>
</comment>
<keyword evidence="4 6" id="KW-0862">Zinc</keyword>
<dbReference type="PANTHER" id="PTHR22726:SF1">
    <property type="entry name" value="METALLOENDOPEPTIDASE OMA1, MITOCHONDRIAL"/>
    <property type="match status" value="1"/>
</dbReference>
<dbReference type="EMBL" id="CP041186">
    <property type="protein sequence ID" value="QDG52779.1"/>
    <property type="molecule type" value="Genomic_DNA"/>
</dbReference>
<keyword evidence="5 6" id="KW-0482">Metalloprotease</keyword>
<feature type="region of interest" description="Disordered" evidence="7">
    <location>
        <begin position="280"/>
        <end position="329"/>
    </location>
</feature>
<dbReference type="InterPro" id="IPR001915">
    <property type="entry name" value="Peptidase_M48"/>
</dbReference>
<dbReference type="Pfam" id="PF01435">
    <property type="entry name" value="Peptidase_M48"/>
    <property type="match status" value="1"/>
</dbReference>
<evidence type="ECO:0000256" key="6">
    <source>
        <dbReference type="RuleBase" id="RU003983"/>
    </source>
</evidence>
<accession>A0A5B8Y8R6</accession>
<evidence type="ECO:0000259" key="8">
    <source>
        <dbReference type="Pfam" id="PF01435"/>
    </source>
</evidence>
<dbReference type="OrthoDB" id="9810445at2"/>
<evidence type="ECO:0000313" key="10">
    <source>
        <dbReference type="Proteomes" id="UP000315995"/>
    </source>
</evidence>
<dbReference type="GO" id="GO:0046872">
    <property type="term" value="F:metal ion binding"/>
    <property type="evidence" value="ECO:0007669"/>
    <property type="project" value="UniProtKB-KW"/>
</dbReference>
<evidence type="ECO:0000256" key="1">
    <source>
        <dbReference type="ARBA" id="ARBA00022670"/>
    </source>
</evidence>
<dbReference type="CDD" id="cd07333">
    <property type="entry name" value="M48C_bepA_like"/>
    <property type="match status" value="1"/>
</dbReference>
<evidence type="ECO:0000256" key="2">
    <source>
        <dbReference type="ARBA" id="ARBA00022723"/>
    </source>
</evidence>
<dbReference type="RefSeq" id="WP_141199242.1">
    <property type="nucleotide sequence ID" value="NZ_CP041186.1"/>
</dbReference>
<sequence>MNFVDTRSSGSTQRALVALLTTFVLAAAGLGASGCATGTGGEVTDAAADVLLPPREEERLGRQLQRQVLEEMTVLENESVQQYVDQLGAKVVRAAGGKPKGIDYSFTVLKDDQVNAFAMPGGDIYVYTGLMKAAKSEAELMSVLAHEVAHVTERHIAEQLVAQYGLQALAGAALGNNPGVVSQILASVAGQGYLLKFSRSAESQADRTGLRYLVRAGYDPAAFVDFFQTMEQQGGARPPEFLSSHPSPKNRISQLRQLIARIDNPPTEMGRERYQQMLQTLNGQPARTGSGSTDDTRRRRSTTDDDSASETDDTTQDTNTDTQRRRRRR</sequence>
<dbReference type="InterPro" id="IPR051156">
    <property type="entry name" value="Mito/Outer_Membr_Metalloprot"/>
</dbReference>
<accession>A0A4Y6PXB4</accession>
<dbReference type="GO" id="GO:0004222">
    <property type="term" value="F:metalloendopeptidase activity"/>
    <property type="evidence" value="ECO:0007669"/>
    <property type="project" value="InterPro"/>
</dbReference>
<dbReference type="PROSITE" id="PS51257">
    <property type="entry name" value="PROKAR_LIPOPROTEIN"/>
    <property type="match status" value="1"/>
</dbReference>
<dbReference type="Gene3D" id="3.30.2010.10">
    <property type="entry name" value="Metalloproteases ('zincins'), catalytic domain"/>
    <property type="match status" value="1"/>
</dbReference>
<evidence type="ECO:0000256" key="5">
    <source>
        <dbReference type="ARBA" id="ARBA00023049"/>
    </source>
</evidence>
<keyword evidence="3 6" id="KW-0378">Hydrolase</keyword>
<dbReference type="PANTHER" id="PTHR22726">
    <property type="entry name" value="METALLOENDOPEPTIDASE OMA1"/>
    <property type="match status" value="1"/>
</dbReference>
<feature type="compositionally biased region" description="Acidic residues" evidence="7">
    <location>
        <begin position="304"/>
        <end position="315"/>
    </location>
</feature>
<evidence type="ECO:0000256" key="3">
    <source>
        <dbReference type="ARBA" id="ARBA00022801"/>
    </source>
</evidence>
<dbReference type="GO" id="GO:0016020">
    <property type="term" value="C:membrane"/>
    <property type="evidence" value="ECO:0007669"/>
    <property type="project" value="TreeGrafter"/>
</dbReference>
<feature type="compositionally biased region" description="Basic and acidic residues" evidence="7">
    <location>
        <begin position="294"/>
        <end position="303"/>
    </location>
</feature>
<evidence type="ECO:0000313" key="9">
    <source>
        <dbReference type="EMBL" id="QDG52779.1"/>
    </source>
</evidence>
<keyword evidence="10" id="KW-1185">Reference proteome</keyword>
<dbReference type="Proteomes" id="UP000315995">
    <property type="component" value="Chromosome"/>
</dbReference>
<keyword evidence="1 6" id="KW-0645">Protease</keyword>
<evidence type="ECO:0000256" key="4">
    <source>
        <dbReference type="ARBA" id="ARBA00022833"/>
    </source>
</evidence>
<dbReference type="GO" id="GO:0051603">
    <property type="term" value="P:proteolysis involved in protein catabolic process"/>
    <property type="evidence" value="ECO:0007669"/>
    <property type="project" value="TreeGrafter"/>
</dbReference>
<protein>
    <submittedName>
        <fullName evidence="9">Peptidase M48</fullName>
    </submittedName>
</protein>
<proteinExistence type="inferred from homology"/>
<evidence type="ECO:0000256" key="7">
    <source>
        <dbReference type="SAM" id="MobiDB-lite"/>
    </source>
</evidence>
<gene>
    <name evidence="9" type="ORF">FIV42_19130</name>
</gene>